<keyword evidence="2" id="KW-0336">GPI-anchor</keyword>
<evidence type="ECO:0000256" key="4">
    <source>
        <dbReference type="ARBA" id="ARBA00022729"/>
    </source>
</evidence>
<dbReference type="GO" id="GO:0030431">
    <property type="term" value="P:sleep"/>
    <property type="evidence" value="ECO:0007669"/>
    <property type="project" value="InterPro"/>
</dbReference>
<dbReference type="Pfam" id="PF17064">
    <property type="entry name" value="QVR"/>
    <property type="match status" value="1"/>
</dbReference>
<dbReference type="AlphaFoldDB" id="A0A194RR36"/>
<keyword evidence="6" id="KW-0472">Membrane</keyword>
<dbReference type="InParanoid" id="A0A194RR36"/>
<reference evidence="9 10" key="1">
    <citation type="journal article" date="2015" name="Nat. Commun.">
        <title>Outbred genome sequencing and CRISPR/Cas9 gene editing in butterflies.</title>
        <authorList>
            <person name="Li X."/>
            <person name="Fan D."/>
            <person name="Zhang W."/>
            <person name="Liu G."/>
            <person name="Zhang L."/>
            <person name="Zhao L."/>
            <person name="Fang X."/>
            <person name="Chen L."/>
            <person name="Dong Y."/>
            <person name="Chen Y."/>
            <person name="Ding Y."/>
            <person name="Zhao R."/>
            <person name="Feng M."/>
            <person name="Zhu Y."/>
            <person name="Feng Y."/>
            <person name="Jiang X."/>
            <person name="Zhu D."/>
            <person name="Xiang H."/>
            <person name="Feng X."/>
            <person name="Li S."/>
            <person name="Wang J."/>
            <person name="Zhang G."/>
            <person name="Kronforst M.R."/>
            <person name="Wang W."/>
        </authorList>
    </citation>
    <scope>NUCLEOTIDE SEQUENCE [LARGE SCALE GENOMIC DNA]</scope>
    <source>
        <strain evidence="9">Ya'a_city_454_Pm</strain>
        <tissue evidence="9">Whole body</tissue>
    </source>
</reference>
<evidence type="ECO:0000256" key="1">
    <source>
        <dbReference type="ARBA" id="ARBA00004589"/>
    </source>
</evidence>
<evidence type="ECO:0000256" key="3">
    <source>
        <dbReference type="ARBA" id="ARBA00022692"/>
    </source>
</evidence>
<dbReference type="EMBL" id="KQ459700">
    <property type="protein sequence ID" value="KPJ20343.1"/>
    <property type="molecule type" value="Genomic_DNA"/>
</dbReference>
<dbReference type="InterPro" id="IPR050975">
    <property type="entry name" value="Sleep_regulator"/>
</dbReference>
<dbReference type="InterPro" id="IPR031424">
    <property type="entry name" value="QVR-like"/>
</dbReference>
<keyword evidence="7" id="KW-0325">Glycoprotein</keyword>
<protein>
    <recommendedName>
        <fullName evidence="11">Protein sleepless</fullName>
    </recommendedName>
</protein>
<evidence type="ECO:0000256" key="5">
    <source>
        <dbReference type="ARBA" id="ARBA00022989"/>
    </source>
</evidence>
<accession>A0A194RR36</accession>
<evidence type="ECO:0000256" key="2">
    <source>
        <dbReference type="ARBA" id="ARBA00022622"/>
    </source>
</evidence>
<keyword evidence="10" id="KW-1185">Reference proteome</keyword>
<organism evidence="9 10">
    <name type="scientific">Papilio machaon</name>
    <name type="common">Old World swallowtail butterfly</name>
    <dbReference type="NCBI Taxonomy" id="76193"/>
    <lineage>
        <taxon>Eukaryota</taxon>
        <taxon>Metazoa</taxon>
        <taxon>Ecdysozoa</taxon>
        <taxon>Arthropoda</taxon>
        <taxon>Hexapoda</taxon>
        <taxon>Insecta</taxon>
        <taxon>Pterygota</taxon>
        <taxon>Neoptera</taxon>
        <taxon>Endopterygota</taxon>
        <taxon>Lepidoptera</taxon>
        <taxon>Glossata</taxon>
        <taxon>Ditrysia</taxon>
        <taxon>Papilionoidea</taxon>
        <taxon>Papilionidae</taxon>
        <taxon>Papilioninae</taxon>
        <taxon>Papilio</taxon>
    </lineage>
</organism>
<keyword evidence="5" id="KW-1133">Transmembrane helix</keyword>
<proteinExistence type="predicted"/>
<evidence type="ECO:0000256" key="6">
    <source>
        <dbReference type="ARBA" id="ARBA00023136"/>
    </source>
</evidence>
<evidence type="ECO:0000256" key="8">
    <source>
        <dbReference type="ARBA" id="ARBA00023288"/>
    </source>
</evidence>
<keyword evidence="3" id="KW-0812">Transmembrane</keyword>
<keyword evidence="8" id="KW-0449">Lipoprotein</keyword>
<sequence length="275" mass="31493">MFRYISGVSPLECYKCLINPSQGENYKTATNLCTNFDYSDSFIVDCPFSTMCMKQDFHLDIQNGVRIEGVLRDCAPQKHEYQDFKNGKWSPKTEVLEPYKEGCFSGDDKGERVTTSSTVIVKVAKYLPLECYKCLINPSQGENYKTATNLCTNFDYSDSFIVDCPFSTMCMKQDFHLDIQNGVRIEGVLRDCAPQKHEYQDFKNGKWSPKTEVLEPYKEGCFSGDDKGERVTTSRYCYCRSNLCNSTPSTNHEGYTDIMGVILVFNLMKYINSLR</sequence>
<dbReference type="PANTHER" id="PTHR33562">
    <property type="entry name" value="ATILLA, ISOFORM B-RELATED-RELATED"/>
    <property type="match status" value="1"/>
</dbReference>
<gene>
    <name evidence="9" type="ORF">RR48_06082</name>
</gene>
<evidence type="ECO:0008006" key="11">
    <source>
        <dbReference type="Google" id="ProtNLM"/>
    </source>
</evidence>
<dbReference type="Proteomes" id="UP000053240">
    <property type="component" value="Unassembled WGS sequence"/>
</dbReference>
<evidence type="ECO:0000256" key="7">
    <source>
        <dbReference type="ARBA" id="ARBA00023180"/>
    </source>
</evidence>
<keyword evidence="4" id="KW-0732">Signal</keyword>
<dbReference type="GO" id="GO:0098552">
    <property type="term" value="C:side of membrane"/>
    <property type="evidence" value="ECO:0007669"/>
    <property type="project" value="UniProtKB-KW"/>
</dbReference>
<evidence type="ECO:0000313" key="10">
    <source>
        <dbReference type="Proteomes" id="UP000053240"/>
    </source>
</evidence>
<name>A0A194RR36_PAPMA</name>
<dbReference type="PANTHER" id="PTHR33562:SF29">
    <property type="entry name" value="PROTEIN SLEEPLESS"/>
    <property type="match status" value="1"/>
</dbReference>
<comment type="subcellular location">
    <subcellularLocation>
        <location evidence="1">Membrane</location>
        <topology evidence="1">Lipid-anchor</topology>
        <topology evidence="1">GPI-anchor</topology>
    </subcellularLocation>
</comment>
<evidence type="ECO:0000313" key="9">
    <source>
        <dbReference type="EMBL" id="KPJ20343.1"/>
    </source>
</evidence>
<dbReference type="GO" id="GO:0032222">
    <property type="term" value="P:regulation of synaptic transmission, cholinergic"/>
    <property type="evidence" value="ECO:0007669"/>
    <property type="project" value="InterPro"/>
</dbReference>